<dbReference type="Proteomes" id="UP000601522">
    <property type="component" value="Unassembled WGS sequence"/>
</dbReference>
<gene>
    <name evidence="1" type="ORF">H8689_08505</name>
</gene>
<reference evidence="1 2" key="1">
    <citation type="submission" date="2020-08" db="EMBL/GenBank/DDBJ databases">
        <title>Genome public.</title>
        <authorList>
            <person name="Liu C."/>
            <person name="Sun Q."/>
        </authorList>
    </citation>
    <scope>NUCLEOTIDE SEQUENCE [LARGE SCALE GENOMIC DNA]</scope>
    <source>
        <strain evidence="1 2">NSJ-26</strain>
    </source>
</reference>
<dbReference type="EMBL" id="JACRTK010000003">
    <property type="protein sequence ID" value="MBC8591153.1"/>
    <property type="molecule type" value="Genomic_DNA"/>
</dbReference>
<evidence type="ECO:0000313" key="2">
    <source>
        <dbReference type="Proteomes" id="UP000601522"/>
    </source>
</evidence>
<name>A0A926EWH4_9FIRM</name>
<evidence type="ECO:0000313" key="1">
    <source>
        <dbReference type="EMBL" id="MBC8591153.1"/>
    </source>
</evidence>
<sequence>MIIEKENIVIRSANVDDAIQLNKWWNNGKVMEHAGFPKGLGQSLEETTDEIRNWEGKLSQICIIKIDGKVVGEVQWTMK</sequence>
<organism evidence="1 2">
    <name type="scientific">Wansuia hejianensis</name>
    <dbReference type="NCBI Taxonomy" id="2763667"/>
    <lineage>
        <taxon>Bacteria</taxon>
        <taxon>Bacillati</taxon>
        <taxon>Bacillota</taxon>
        <taxon>Clostridia</taxon>
        <taxon>Lachnospirales</taxon>
        <taxon>Lachnospiraceae</taxon>
        <taxon>Wansuia</taxon>
    </lineage>
</organism>
<comment type="caution">
    <text evidence="1">The sequence shown here is derived from an EMBL/GenBank/DDBJ whole genome shotgun (WGS) entry which is preliminary data.</text>
</comment>
<dbReference type="SUPFAM" id="SSF55729">
    <property type="entry name" value="Acyl-CoA N-acyltransferases (Nat)"/>
    <property type="match status" value="1"/>
</dbReference>
<dbReference type="Gene3D" id="3.40.630.30">
    <property type="match status" value="1"/>
</dbReference>
<protein>
    <submittedName>
        <fullName evidence="1">Uncharacterized protein</fullName>
    </submittedName>
</protein>
<accession>A0A926EWH4</accession>
<keyword evidence="2" id="KW-1185">Reference proteome</keyword>
<dbReference type="RefSeq" id="WP_249324017.1">
    <property type="nucleotide sequence ID" value="NZ_JACRTK010000003.1"/>
</dbReference>
<dbReference type="AlphaFoldDB" id="A0A926EWH4"/>
<proteinExistence type="predicted"/>
<dbReference type="InterPro" id="IPR016181">
    <property type="entry name" value="Acyl_CoA_acyltransferase"/>
</dbReference>